<dbReference type="PANTHER" id="PTHR30154:SF55">
    <property type="entry name" value="HTH-TYPE TRANSCRIPTIONAL REGULATOR LRPB"/>
    <property type="match status" value="1"/>
</dbReference>
<dbReference type="eggNOG" id="COG1522">
    <property type="taxonomic scope" value="Bacteria"/>
</dbReference>
<dbReference type="OrthoDB" id="5476at2"/>
<evidence type="ECO:0000313" key="6">
    <source>
        <dbReference type="Proteomes" id="UP000014568"/>
    </source>
</evidence>
<accession>S3N7Y4</accession>
<dbReference type="STRING" id="632955.GCA_000829675_02004"/>
<dbReference type="Proteomes" id="UP000014568">
    <property type="component" value="Unassembled WGS sequence"/>
</dbReference>
<comment type="caution">
    <text evidence="5">The sequence shown here is derived from an EMBL/GenBank/DDBJ whole genome shotgun (WGS) entry which is preliminary data.</text>
</comment>
<dbReference type="InterPro" id="IPR019887">
    <property type="entry name" value="Tscrpt_reg_AsnC/Lrp_C"/>
</dbReference>
<dbReference type="EMBL" id="ATGI01000010">
    <property type="protein sequence ID" value="EPF75972.1"/>
    <property type="molecule type" value="Genomic_DNA"/>
</dbReference>
<protein>
    <recommendedName>
        <fullName evidence="4">HTH asnC-type domain-containing protein</fullName>
    </recommendedName>
</protein>
<dbReference type="InterPro" id="IPR019888">
    <property type="entry name" value="Tscrpt_reg_AsnC-like"/>
</dbReference>
<dbReference type="PROSITE" id="PS50956">
    <property type="entry name" value="HTH_ASNC_2"/>
    <property type="match status" value="1"/>
</dbReference>
<dbReference type="GO" id="GO:0005829">
    <property type="term" value="C:cytosol"/>
    <property type="evidence" value="ECO:0007669"/>
    <property type="project" value="TreeGrafter"/>
</dbReference>
<dbReference type="RefSeq" id="WP_016655609.1">
    <property type="nucleotide sequence ID" value="NZ_KE340352.1"/>
</dbReference>
<dbReference type="PRINTS" id="PR00033">
    <property type="entry name" value="HTHASNC"/>
</dbReference>
<dbReference type="SMART" id="SM00344">
    <property type="entry name" value="HTH_ASNC"/>
    <property type="match status" value="1"/>
</dbReference>
<sequence length="140" mass="16371">MSLPLDTTDRKILKLLQGNSRLSHKDIGLRVHRTGQAVGQRISRLQALGYIQKYTIQVQHEHTQFIRLMMQNNQFESFEQFINQQEQLTACYKTSGSACYMIITHFTETEFRFFIEQLSHWGHYSVDTVIKEIGTDAYPV</sequence>
<organism evidence="5 6">
    <name type="scientific">Acinetobacter rudis CIP 110305</name>
    <dbReference type="NCBI Taxonomy" id="421052"/>
    <lineage>
        <taxon>Bacteria</taxon>
        <taxon>Pseudomonadati</taxon>
        <taxon>Pseudomonadota</taxon>
        <taxon>Gammaproteobacteria</taxon>
        <taxon>Moraxellales</taxon>
        <taxon>Moraxellaceae</taxon>
        <taxon>Acinetobacter</taxon>
    </lineage>
</organism>
<evidence type="ECO:0000313" key="5">
    <source>
        <dbReference type="EMBL" id="EPF75972.1"/>
    </source>
</evidence>
<dbReference type="InterPro" id="IPR000485">
    <property type="entry name" value="AsnC-type_HTH_dom"/>
</dbReference>
<dbReference type="Gene3D" id="3.30.70.920">
    <property type="match status" value="1"/>
</dbReference>
<dbReference type="SUPFAM" id="SSF54909">
    <property type="entry name" value="Dimeric alpha+beta barrel"/>
    <property type="match status" value="1"/>
</dbReference>
<keyword evidence="3" id="KW-0804">Transcription</keyword>
<dbReference type="InterPro" id="IPR011008">
    <property type="entry name" value="Dimeric_a/b-barrel"/>
</dbReference>
<dbReference type="InterPro" id="IPR036390">
    <property type="entry name" value="WH_DNA-bd_sf"/>
</dbReference>
<evidence type="ECO:0000256" key="3">
    <source>
        <dbReference type="ARBA" id="ARBA00023163"/>
    </source>
</evidence>
<dbReference type="GO" id="GO:0043565">
    <property type="term" value="F:sequence-specific DNA binding"/>
    <property type="evidence" value="ECO:0007669"/>
    <property type="project" value="InterPro"/>
</dbReference>
<dbReference type="SUPFAM" id="SSF46785">
    <property type="entry name" value="Winged helix' DNA-binding domain"/>
    <property type="match status" value="1"/>
</dbReference>
<evidence type="ECO:0000256" key="1">
    <source>
        <dbReference type="ARBA" id="ARBA00023015"/>
    </source>
</evidence>
<evidence type="ECO:0000259" key="4">
    <source>
        <dbReference type="PROSITE" id="PS50956"/>
    </source>
</evidence>
<dbReference type="HOGENOM" id="CLU_091233_3_2_6"/>
<dbReference type="PANTHER" id="PTHR30154">
    <property type="entry name" value="LEUCINE-RESPONSIVE REGULATORY PROTEIN"/>
    <property type="match status" value="1"/>
</dbReference>
<dbReference type="GO" id="GO:0043200">
    <property type="term" value="P:response to amino acid"/>
    <property type="evidence" value="ECO:0007669"/>
    <property type="project" value="TreeGrafter"/>
</dbReference>
<dbReference type="PATRIC" id="fig|421052.3.peg.1174"/>
<dbReference type="Gene3D" id="1.10.10.10">
    <property type="entry name" value="Winged helix-like DNA-binding domain superfamily/Winged helix DNA-binding domain"/>
    <property type="match status" value="1"/>
</dbReference>
<dbReference type="Pfam" id="PF13412">
    <property type="entry name" value="HTH_24"/>
    <property type="match status" value="1"/>
</dbReference>
<name>S3N7Y4_9GAMM</name>
<feature type="domain" description="HTH asnC-type" evidence="4">
    <location>
        <begin position="5"/>
        <end position="58"/>
    </location>
</feature>
<dbReference type="AlphaFoldDB" id="S3N7Y4"/>
<reference evidence="5 6" key="1">
    <citation type="submission" date="2013-06" db="EMBL/GenBank/DDBJ databases">
        <title>The Genome Sequence of Acinetobacter rudis CIP 110305.</title>
        <authorList>
            <consortium name="The Broad Institute Genome Sequencing Platform"/>
            <consortium name="The Broad Institute Genome Sequencing Center for Infectious Disease"/>
            <person name="Cerqueira G."/>
            <person name="Feldgarden M."/>
            <person name="Courvalin P."/>
            <person name="Perichon B."/>
            <person name="Grillot-Courvalin C."/>
            <person name="Clermont D."/>
            <person name="Rocha E."/>
            <person name="Yoon E.-J."/>
            <person name="Nemec A."/>
            <person name="Young S.K."/>
            <person name="Zeng Q."/>
            <person name="Gargeya S."/>
            <person name="Fitzgerald M."/>
            <person name="Abouelleil A."/>
            <person name="Alvarado L."/>
            <person name="Berlin A.M."/>
            <person name="Chapman S.B."/>
            <person name="Dewar J."/>
            <person name="Goldberg J."/>
            <person name="Griggs A."/>
            <person name="Gujja S."/>
            <person name="Hansen M."/>
            <person name="Howarth C."/>
            <person name="Imamovic A."/>
            <person name="Larimer J."/>
            <person name="McCowan C."/>
            <person name="Murphy C."/>
            <person name="Pearson M."/>
            <person name="Priest M."/>
            <person name="Roberts A."/>
            <person name="Saif S."/>
            <person name="Shea T."/>
            <person name="Sykes S."/>
            <person name="Wortman J."/>
            <person name="Nusbaum C."/>
            <person name="Birren B."/>
        </authorList>
    </citation>
    <scope>NUCLEOTIDE SEQUENCE [LARGE SCALE GENOMIC DNA]</scope>
    <source>
        <strain evidence="5 6">CIP 110305</strain>
    </source>
</reference>
<keyword evidence="1" id="KW-0805">Transcription regulation</keyword>
<keyword evidence="6" id="KW-1185">Reference proteome</keyword>
<dbReference type="Pfam" id="PF01037">
    <property type="entry name" value="AsnC_trans_reg"/>
    <property type="match status" value="1"/>
</dbReference>
<keyword evidence="2" id="KW-0238">DNA-binding</keyword>
<proteinExistence type="predicted"/>
<evidence type="ECO:0000256" key="2">
    <source>
        <dbReference type="ARBA" id="ARBA00023125"/>
    </source>
</evidence>
<dbReference type="InterPro" id="IPR036388">
    <property type="entry name" value="WH-like_DNA-bd_sf"/>
</dbReference>
<gene>
    <name evidence="5" type="ORF">F945_01194</name>
</gene>